<evidence type="ECO:0000313" key="2">
    <source>
        <dbReference type="Proteomes" id="UP000762676"/>
    </source>
</evidence>
<proteinExistence type="predicted"/>
<keyword evidence="2" id="KW-1185">Reference proteome</keyword>
<protein>
    <submittedName>
        <fullName evidence="1">Uncharacterized protein</fullName>
    </submittedName>
</protein>
<dbReference type="Proteomes" id="UP000762676">
    <property type="component" value="Unassembled WGS sequence"/>
</dbReference>
<sequence length="99" mass="11187">METKLTEDGERLGRDESQGAYTRFANAGEVSVTRILRTAAEIFGPRGDDKNGSRSEWLAYVESMQNVKSKFAHTEQTDLTICLRMPRHLSFTNSISLNF</sequence>
<evidence type="ECO:0000313" key="1">
    <source>
        <dbReference type="EMBL" id="GFS22090.1"/>
    </source>
</evidence>
<gene>
    <name evidence="1" type="ORF">ElyMa_005100400</name>
</gene>
<comment type="caution">
    <text evidence="1">The sequence shown here is derived from an EMBL/GenBank/DDBJ whole genome shotgun (WGS) entry which is preliminary data.</text>
</comment>
<organism evidence="1 2">
    <name type="scientific">Elysia marginata</name>
    <dbReference type="NCBI Taxonomy" id="1093978"/>
    <lineage>
        <taxon>Eukaryota</taxon>
        <taxon>Metazoa</taxon>
        <taxon>Spiralia</taxon>
        <taxon>Lophotrochozoa</taxon>
        <taxon>Mollusca</taxon>
        <taxon>Gastropoda</taxon>
        <taxon>Heterobranchia</taxon>
        <taxon>Euthyneura</taxon>
        <taxon>Panpulmonata</taxon>
        <taxon>Sacoglossa</taxon>
        <taxon>Placobranchoidea</taxon>
        <taxon>Plakobranchidae</taxon>
        <taxon>Elysia</taxon>
    </lineage>
</organism>
<accession>A0AAV4JIL2</accession>
<dbReference type="EMBL" id="BMAT01010189">
    <property type="protein sequence ID" value="GFS22090.1"/>
    <property type="molecule type" value="Genomic_DNA"/>
</dbReference>
<reference evidence="1 2" key="1">
    <citation type="journal article" date="2021" name="Elife">
        <title>Chloroplast acquisition without the gene transfer in kleptoplastic sea slugs, Plakobranchus ocellatus.</title>
        <authorList>
            <person name="Maeda T."/>
            <person name="Takahashi S."/>
            <person name="Yoshida T."/>
            <person name="Shimamura S."/>
            <person name="Takaki Y."/>
            <person name="Nagai Y."/>
            <person name="Toyoda A."/>
            <person name="Suzuki Y."/>
            <person name="Arimoto A."/>
            <person name="Ishii H."/>
            <person name="Satoh N."/>
            <person name="Nishiyama T."/>
            <person name="Hasebe M."/>
            <person name="Maruyama T."/>
            <person name="Minagawa J."/>
            <person name="Obokata J."/>
            <person name="Shigenobu S."/>
        </authorList>
    </citation>
    <scope>NUCLEOTIDE SEQUENCE [LARGE SCALE GENOMIC DNA]</scope>
</reference>
<dbReference type="AlphaFoldDB" id="A0AAV4JIL2"/>
<name>A0AAV4JIL2_9GAST</name>